<evidence type="ECO:0000256" key="4">
    <source>
        <dbReference type="ARBA" id="ARBA00022771"/>
    </source>
</evidence>
<dbReference type="KEGG" id="dpl:KGM_203342B"/>
<feature type="compositionally biased region" description="Basic residues" evidence="8">
    <location>
        <begin position="539"/>
        <end position="548"/>
    </location>
</feature>
<evidence type="ECO:0000256" key="8">
    <source>
        <dbReference type="SAM" id="MobiDB-lite"/>
    </source>
</evidence>
<organism evidence="10 11">
    <name type="scientific">Danaus plexippus plexippus</name>
    <dbReference type="NCBI Taxonomy" id="278856"/>
    <lineage>
        <taxon>Eukaryota</taxon>
        <taxon>Metazoa</taxon>
        <taxon>Ecdysozoa</taxon>
        <taxon>Arthropoda</taxon>
        <taxon>Hexapoda</taxon>
        <taxon>Insecta</taxon>
        <taxon>Pterygota</taxon>
        <taxon>Neoptera</taxon>
        <taxon>Endopterygota</taxon>
        <taxon>Lepidoptera</taxon>
        <taxon>Glossata</taxon>
        <taxon>Ditrysia</taxon>
        <taxon>Papilionoidea</taxon>
        <taxon>Nymphalidae</taxon>
        <taxon>Danainae</taxon>
        <taxon>Danaini</taxon>
        <taxon>Danaina</taxon>
        <taxon>Danaus</taxon>
        <taxon>Danaus</taxon>
    </lineage>
</organism>
<dbReference type="GO" id="GO:0005634">
    <property type="term" value="C:nucleus"/>
    <property type="evidence" value="ECO:0007669"/>
    <property type="project" value="UniProtKB-SubCell"/>
</dbReference>
<dbReference type="SUPFAM" id="SSF57667">
    <property type="entry name" value="beta-beta-alpha zinc fingers"/>
    <property type="match status" value="4"/>
</dbReference>
<keyword evidence="6" id="KW-0539">Nucleus</keyword>
<evidence type="ECO:0000256" key="6">
    <source>
        <dbReference type="ARBA" id="ARBA00023242"/>
    </source>
</evidence>
<feature type="non-terminal residue" evidence="10">
    <location>
        <position position="1"/>
    </location>
</feature>
<evidence type="ECO:0000256" key="1">
    <source>
        <dbReference type="ARBA" id="ARBA00004123"/>
    </source>
</evidence>
<dbReference type="Proteomes" id="UP000007151">
    <property type="component" value="Unassembled WGS sequence"/>
</dbReference>
<sequence>YKTKRVLKLHISEVHLGVKLNNTPCPDCGKEFKSLERRNTHIKIVHDRVYSCTCDICGLIISNKYMMDTHLTTHSDLKPFLCSFGNCEKRFKDKGTLKKHTIIHYPDQHHACPACGKLFARISRLKKHSLQHKEKTKCVFCDHCGKGFYNKNYLASHITRKHVLRERFVCDLCDLITYNKPSIVMHLKYGHVNERDRKCRICKKIFKEHKYLKQHYWVTHCIKYKVMQRQTKKPIQIKREVVDYKQIEILHEVKVERVDVTRIKYVKMNGEVNERDTKDEGSRNEAEVNDLNDAETPAVIDDVDGAVVDEIDEDDTDKERDENMKNNKFKLNSHQCYVCLKLYGTREELLEHCQEHFDVCNSTILKKCPLCDYVTKLNISRHIRNVHNIKNRICTRINENKNEKDGTGYYYSIEDRRNIIEIIPSVKELNKRACIRLDKRRKDNERRGIQKTRLVKKNGEWIVEKQDINVSDYILPEIGNVMNVASNDYVSRLKVLGLIAKNEGRSIMYPCDKCEKICQTLSALKLHYRKHEDNPKPFKPKVWKHKTGLSREPVTNEPVPSENRYQKPKPIVSKHRCDPKLEEFYANNIKGGDIEFWHFLKIFNKMSKENVNDFKDLEKRTDFGIHVKGKAIKETSARREKTHRAFTRTIMLTRKDYNQRKDTIAKMRQNIRRYHEGKKI</sequence>
<dbReference type="Pfam" id="PF00096">
    <property type="entry name" value="zf-C2H2"/>
    <property type="match status" value="1"/>
</dbReference>
<feature type="region of interest" description="Disordered" evidence="8">
    <location>
        <begin position="539"/>
        <end position="566"/>
    </location>
</feature>
<protein>
    <submittedName>
        <fullName evidence="10">Krueppel c2h2-type zinc finger protein</fullName>
    </submittedName>
</protein>
<evidence type="ECO:0000259" key="9">
    <source>
        <dbReference type="PROSITE" id="PS50157"/>
    </source>
</evidence>
<feature type="domain" description="C2H2-type" evidence="9">
    <location>
        <begin position="23"/>
        <end position="46"/>
    </location>
</feature>
<comment type="subcellular location">
    <subcellularLocation>
        <location evidence="1">Nucleus</location>
    </subcellularLocation>
</comment>
<evidence type="ECO:0000256" key="2">
    <source>
        <dbReference type="ARBA" id="ARBA00022723"/>
    </source>
</evidence>
<gene>
    <name evidence="10" type="ORF">KGM_203342B</name>
</gene>
<feature type="domain" description="C2H2-type" evidence="9">
    <location>
        <begin position="139"/>
        <end position="167"/>
    </location>
</feature>
<keyword evidence="11" id="KW-1185">Reference proteome</keyword>
<dbReference type="Gene3D" id="3.30.160.60">
    <property type="entry name" value="Classic Zinc Finger"/>
    <property type="match status" value="4"/>
</dbReference>
<proteinExistence type="predicted"/>
<evidence type="ECO:0000313" key="10">
    <source>
        <dbReference type="EMBL" id="OWR43811.1"/>
    </source>
</evidence>
<dbReference type="PANTHER" id="PTHR24394">
    <property type="entry name" value="ZINC FINGER PROTEIN"/>
    <property type="match status" value="1"/>
</dbReference>
<feature type="domain" description="C2H2-type" evidence="9">
    <location>
        <begin position="509"/>
        <end position="536"/>
    </location>
</feature>
<dbReference type="AlphaFoldDB" id="A0A212EQS6"/>
<feature type="domain" description="C2H2-type" evidence="9">
    <location>
        <begin position="50"/>
        <end position="79"/>
    </location>
</feature>
<dbReference type="SMART" id="SM00355">
    <property type="entry name" value="ZnF_C2H2"/>
    <property type="match status" value="10"/>
</dbReference>
<dbReference type="InterPro" id="IPR036236">
    <property type="entry name" value="Znf_C2H2_sf"/>
</dbReference>
<evidence type="ECO:0000313" key="11">
    <source>
        <dbReference type="Proteomes" id="UP000007151"/>
    </source>
</evidence>
<evidence type="ECO:0000256" key="5">
    <source>
        <dbReference type="ARBA" id="ARBA00022833"/>
    </source>
</evidence>
<dbReference type="GO" id="GO:0000981">
    <property type="term" value="F:DNA-binding transcription factor activity, RNA polymerase II-specific"/>
    <property type="evidence" value="ECO:0007669"/>
    <property type="project" value="TreeGrafter"/>
</dbReference>
<dbReference type="PANTHER" id="PTHR24394:SF29">
    <property type="entry name" value="MYONEURIN"/>
    <property type="match status" value="1"/>
</dbReference>
<keyword evidence="4 7" id="KW-0863">Zinc-finger</keyword>
<keyword evidence="3" id="KW-0677">Repeat</keyword>
<name>A0A212EQS6_DANPL</name>
<dbReference type="EMBL" id="AGBW02013256">
    <property type="protein sequence ID" value="OWR43811.1"/>
    <property type="molecule type" value="Genomic_DNA"/>
</dbReference>
<dbReference type="PROSITE" id="PS50157">
    <property type="entry name" value="ZINC_FINGER_C2H2_2"/>
    <property type="match status" value="6"/>
</dbReference>
<evidence type="ECO:0000256" key="3">
    <source>
        <dbReference type="ARBA" id="ARBA00022737"/>
    </source>
</evidence>
<dbReference type="InterPro" id="IPR013087">
    <property type="entry name" value="Znf_C2H2_type"/>
</dbReference>
<feature type="domain" description="C2H2-type" evidence="9">
    <location>
        <begin position="110"/>
        <end position="137"/>
    </location>
</feature>
<dbReference type="InParanoid" id="A0A212EQS6"/>
<feature type="domain" description="C2H2-type" evidence="9">
    <location>
        <begin position="80"/>
        <end position="109"/>
    </location>
</feature>
<keyword evidence="2" id="KW-0479">Metal-binding</keyword>
<comment type="caution">
    <text evidence="10">The sequence shown here is derived from an EMBL/GenBank/DDBJ whole genome shotgun (WGS) entry which is preliminary data.</text>
</comment>
<keyword evidence="5" id="KW-0862">Zinc</keyword>
<accession>A0A212EQS6</accession>
<dbReference type="GO" id="GO:0008270">
    <property type="term" value="F:zinc ion binding"/>
    <property type="evidence" value="ECO:0007669"/>
    <property type="project" value="UniProtKB-KW"/>
</dbReference>
<reference evidence="10 11" key="1">
    <citation type="journal article" date="2011" name="Cell">
        <title>The monarch butterfly genome yields insights into long-distance migration.</title>
        <authorList>
            <person name="Zhan S."/>
            <person name="Merlin C."/>
            <person name="Boore J.L."/>
            <person name="Reppert S.M."/>
        </authorList>
    </citation>
    <scope>NUCLEOTIDE SEQUENCE [LARGE SCALE GENOMIC DNA]</scope>
    <source>
        <strain evidence="10">F-2</strain>
    </source>
</reference>
<evidence type="ECO:0000256" key="7">
    <source>
        <dbReference type="PROSITE-ProRule" id="PRU00042"/>
    </source>
</evidence>
<dbReference type="PROSITE" id="PS00028">
    <property type="entry name" value="ZINC_FINGER_C2H2_1"/>
    <property type="match status" value="8"/>
</dbReference>